<organism evidence="1">
    <name type="scientific">Anguilla anguilla</name>
    <name type="common">European freshwater eel</name>
    <name type="synonym">Muraena anguilla</name>
    <dbReference type="NCBI Taxonomy" id="7936"/>
    <lineage>
        <taxon>Eukaryota</taxon>
        <taxon>Metazoa</taxon>
        <taxon>Chordata</taxon>
        <taxon>Craniata</taxon>
        <taxon>Vertebrata</taxon>
        <taxon>Euteleostomi</taxon>
        <taxon>Actinopterygii</taxon>
        <taxon>Neopterygii</taxon>
        <taxon>Teleostei</taxon>
        <taxon>Anguilliformes</taxon>
        <taxon>Anguillidae</taxon>
        <taxon>Anguilla</taxon>
    </lineage>
</organism>
<sequence>MGVLCGRMEVQPTFWRAVESVGFRCYSVLTVLVQLKQSITQLTHLTWFLGSKVIVFKVKTKTNRPCASPGPGLATSAVGDAVFQMRCSTRTHCGY</sequence>
<reference evidence="1" key="1">
    <citation type="submission" date="2014-11" db="EMBL/GenBank/DDBJ databases">
        <authorList>
            <person name="Amaro Gonzalez C."/>
        </authorList>
    </citation>
    <scope>NUCLEOTIDE SEQUENCE</scope>
</reference>
<accession>A0A0E9W5Y8</accession>
<dbReference type="EMBL" id="GBXM01023694">
    <property type="protein sequence ID" value="JAH84883.1"/>
    <property type="molecule type" value="Transcribed_RNA"/>
</dbReference>
<protein>
    <submittedName>
        <fullName evidence="1">Uncharacterized protein</fullName>
    </submittedName>
</protein>
<dbReference type="AlphaFoldDB" id="A0A0E9W5Y8"/>
<reference evidence="1" key="2">
    <citation type="journal article" date="2015" name="Fish Shellfish Immunol.">
        <title>Early steps in the European eel (Anguilla anguilla)-Vibrio vulnificus interaction in the gills: Role of the RtxA13 toxin.</title>
        <authorList>
            <person name="Callol A."/>
            <person name="Pajuelo D."/>
            <person name="Ebbesson L."/>
            <person name="Teles M."/>
            <person name="MacKenzie S."/>
            <person name="Amaro C."/>
        </authorList>
    </citation>
    <scope>NUCLEOTIDE SEQUENCE</scope>
</reference>
<evidence type="ECO:0000313" key="1">
    <source>
        <dbReference type="EMBL" id="JAH84883.1"/>
    </source>
</evidence>
<proteinExistence type="predicted"/>
<name>A0A0E9W5Y8_ANGAN</name>